<reference evidence="1" key="1">
    <citation type="submission" date="2020-10" db="EMBL/GenBank/DDBJ databases">
        <authorList>
            <person name="Gilroy R."/>
        </authorList>
    </citation>
    <scope>NUCLEOTIDE SEQUENCE</scope>
    <source>
        <strain evidence="1">CHK178-757</strain>
    </source>
</reference>
<comment type="caution">
    <text evidence="1">The sequence shown here is derived from an EMBL/GenBank/DDBJ whole genome shotgun (WGS) entry which is preliminary data.</text>
</comment>
<evidence type="ECO:0000313" key="2">
    <source>
        <dbReference type="Proteomes" id="UP000823927"/>
    </source>
</evidence>
<gene>
    <name evidence="1" type="ORF">IAB46_11655</name>
</gene>
<reference evidence="1" key="2">
    <citation type="journal article" date="2021" name="PeerJ">
        <title>Extensive microbial diversity within the chicken gut microbiome revealed by metagenomics and culture.</title>
        <authorList>
            <person name="Gilroy R."/>
            <person name="Ravi A."/>
            <person name="Getino M."/>
            <person name="Pursley I."/>
            <person name="Horton D.L."/>
            <person name="Alikhan N.F."/>
            <person name="Baker D."/>
            <person name="Gharbi K."/>
            <person name="Hall N."/>
            <person name="Watson M."/>
            <person name="Adriaenssens E.M."/>
            <person name="Foster-Nyarko E."/>
            <person name="Jarju S."/>
            <person name="Secka A."/>
            <person name="Antonio M."/>
            <person name="Oren A."/>
            <person name="Chaudhuri R.R."/>
            <person name="La Ragione R."/>
            <person name="Hildebrand F."/>
            <person name="Pallen M.J."/>
        </authorList>
    </citation>
    <scope>NUCLEOTIDE SEQUENCE</scope>
    <source>
        <strain evidence="1">CHK178-757</strain>
    </source>
</reference>
<proteinExistence type="predicted"/>
<accession>A0A9D1F647</accession>
<dbReference type="AlphaFoldDB" id="A0A9D1F647"/>
<protein>
    <submittedName>
        <fullName evidence="1">Uncharacterized protein</fullName>
    </submittedName>
</protein>
<sequence length="75" mass="8937">METEVGACPTFFEKWEIKRDFFLRKNLKVKKYRFFSNKNRAKVGDHSQNRPVPAGWKYLEKAAKTLIKQGKLKIF</sequence>
<dbReference type="Proteomes" id="UP000823927">
    <property type="component" value="Unassembled WGS sequence"/>
</dbReference>
<organism evidence="1 2">
    <name type="scientific">Candidatus Scybalocola faecigallinarum</name>
    <dbReference type="NCBI Taxonomy" id="2840941"/>
    <lineage>
        <taxon>Bacteria</taxon>
        <taxon>Bacillati</taxon>
        <taxon>Bacillota</taxon>
        <taxon>Clostridia</taxon>
        <taxon>Lachnospirales</taxon>
        <taxon>Lachnospiraceae</taxon>
        <taxon>Lachnospiraceae incertae sedis</taxon>
        <taxon>Candidatus Scybalocola (ex Gilroy et al. 2021)</taxon>
    </lineage>
</organism>
<evidence type="ECO:0000313" key="1">
    <source>
        <dbReference type="EMBL" id="HIS48184.1"/>
    </source>
</evidence>
<dbReference type="EMBL" id="DVIT01000046">
    <property type="protein sequence ID" value="HIS48184.1"/>
    <property type="molecule type" value="Genomic_DNA"/>
</dbReference>
<name>A0A9D1F647_9FIRM</name>